<dbReference type="InterPro" id="IPR014940">
    <property type="entry name" value="BAAT_C"/>
</dbReference>
<keyword evidence="6" id="KW-1185">Reference proteome</keyword>
<dbReference type="Gene3D" id="3.40.50.1820">
    <property type="entry name" value="alpha/beta hydrolase"/>
    <property type="match status" value="1"/>
</dbReference>
<evidence type="ECO:0000313" key="6">
    <source>
        <dbReference type="Proteomes" id="UP001286313"/>
    </source>
</evidence>
<dbReference type="PANTHER" id="PTHR10824:SF18">
    <property type="entry name" value="BILE ACID-COA:AMINO ACID N-ACYLTRANSFERASE"/>
    <property type="match status" value="1"/>
</dbReference>
<feature type="active site" description="Charge relay system" evidence="2">
    <location>
        <position position="377"/>
    </location>
</feature>
<reference evidence="5" key="1">
    <citation type="submission" date="2023-10" db="EMBL/GenBank/DDBJ databases">
        <title>Genome assemblies of two species of porcelain crab, Petrolisthes cinctipes and Petrolisthes manimaculis (Anomura: Porcellanidae).</title>
        <authorList>
            <person name="Angst P."/>
        </authorList>
    </citation>
    <scope>NUCLEOTIDE SEQUENCE</scope>
    <source>
        <strain evidence="5">PB745_01</strain>
        <tissue evidence="5">Gill</tissue>
    </source>
</reference>
<organism evidence="5 6">
    <name type="scientific">Petrolisthes cinctipes</name>
    <name type="common">Flat porcelain crab</name>
    <dbReference type="NCBI Taxonomy" id="88211"/>
    <lineage>
        <taxon>Eukaryota</taxon>
        <taxon>Metazoa</taxon>
        <taxon>Ecdysozoa</taxon>
        <taxon>Arthropoda</taxon>
        <taxon>Crustacea</taxon>
        <taxon>Multicrustacea</taxon>
        <taxon>Malacostraca</taxon>
        <taxon>Eumalacostraca</taxon>
        <taxon>Eucarida</taxon>
        <taxon>Decapoda</taxon>
        <taxon>Pleocyemata</taxon>
        <taxon>Anomura</taxon>
        <taxon>Galatheoidea</taxon>
        <taxon>Porcellanidae</taxon>
        <taxon>Petrolisthes</taxon>
    </lineage>
</organism>
<evidence type="ECO:0000259" key="3">
    <source>
        <dbReference type="Pfam" id="PF04775"/>
    </source>
</evidence>
<dbReference type="FunFam" id="3.40.50.1820:FF:000024">
    <property type="entry name" value="acyl-coenzyme A thioesterase 4"/>
    <property type="match status" value="1"/>
</dbReference>
<evidence type="ECO:0000256" key="1">
    <source>
        <dbReference type="ARBA" id="ARBA00006538"/>
    </source>
</evidence>
<accession>A0AAE1L1H7</accession>
<dbReference type="Pfam" id="PF08840">
    <property type="entry name" value="BAAT_C"/>
    <property type="match status" value="1"/>
</dbReference>
<comment type="caution">
    <text evidence="5">The sequence shown here is derived from an EMBL/GenBank/DDBJ whole genome shotgun (WGS) entry which is preliminary data.</text>
</comment>
<dbReference type="PIRSF" id="PIRSF016521">
    <property type="entry name" value="Acyl-CoA_hydro"/>
    <property type="match status" value="1"/>
</dbReference>
<dbReference type="InterPro" id="IPR029058">
    <property type="entry name" value="AB_hydrolase_fold"/>
</dbReference>
<dbReference type="GO" id="GO:0047617">
    <property type="term" value="F:fatty acyl-CoA hydrolase activity"/>
    <property type="evidence" value="ECO:0007669"/>
    <property type="project" value="TreeGrafter"/>
</dbReference>
<comment type="similarity">
    <text evidence="1">Belongs to the C/M/P thioester hydrolase family.</text>
</comment>
<gene>
    <name evidence="5" type="ORF">Pcinc_006527</name>
</gene>
<dbReference type="Pfam" id="PF04775">
    <property type="entry name" value="Bile_Hydr_Trans"/>
    <property type="match status" value="1"/>
</dbReference>
<dbReference type="PANTHER" id="PTHR10824">
    <property type="entry name" value="ACYL-COENZYME A THIOESTERASE-RELATED"/>
    <property type="match status" value="1"/>
</dbReference>
<dbReference type="InterPro" id="IPR016662">
    <property type="entry name" value="Acyl-CoA_thioEstase_long-chain"/>
</dbReference>
<dbReference type="GO" id="GO:0006631">
    <property type="term" value="P:fatty acid metabolic process"/>
    <property type="evidence" value="ECO:0007669"/>
    <property type="project" value="TreeGrafter"/>
</dbReference>
<dbReference type="AlphaFoldDB" id="A0AAE1L1H7"/>
<name>A0AAE1L1H7_PETCI</name>
<evidence type="ECO:0000313" key="5">
    <source>
        <dbReference type="EMBL" id="KAK3889480.1"/>
    </source>
</evidence>
<dbReference type="InterPro" id="IPR042490">
    <property type="entry name" value="Thio_Ohase/BAAT_N"/>
</dbReference>
<dbReference type="InterPro" id="IPR006862">
    <property type="entry name" value="Thio_Ohase/aa_AcTrfase"/>
</dbReference>
<evidence type="ECO:0000256" key="2">
    <source>
        <dbReference type="PIRSR" id="PIRSR016521-1"/>
    </source>
</evidence>
<protein>
    <submittedName>
        <fullName evidence="5">Uncharacterized protein</fullName>
    </submittedName>
</protein>
<feature type="active site" description="Charge relay system" evidence="2">
    <location>
        <position position="410"/>
    </location>
</feature>
<dbReference type="Proteomes" id="UP001286313">
    <property type="component" value="Unassembled WGS sequence"/>
</dbReference>
<feature type="domain" description="Acyl-CoA thioester hydrolase/bile acid-CoA amino acid N-acetyltransferase" evidence="3">
    <location>
        <begin position="62"/>
        <end position="191"/>
    </location>
</feature>
<sequence>MSGSLANLSRWWKLSLMSSRAKHIGQNQAVQICRVWSRGLSTSQTLGTDPWVTAKPRVCLHDVPTILQAGGLKPNSPVTLVASLTDENDKQYMSHAHYVCDKLGMIDVRVEAAVGGSYTGVFPMGLIASLTPAPHENSALRLYRRDTSLPWKIYVRVLEGHQPMVTEAEPLAEVELERHLLAPGVRRIPIHHGRVRGVLYLPPGDGPFPGVVDMFGSIGGLMEFRSAMLASRGFASLAVAVFAYEDLPTTTDELDLDYFEEAVEFLLSQPGVVPDRCGVVAISKSGDIIFSMGTLLPKVKAVVSISGLTFAYHTRFTYKGKLYMEGCKYHTRSLQINDEGALYGSMEILFSNDNPSMIPVEEADDDTHFLVAVGEDDSWGFKHSLEPFRERMLRNHKYNFETILYPGTGHIIEPPYGPLIRQSFQRHFPEQEKSEITSRGIMMSWGGSPQPACEAQVDLWQRMRTFLMNHIRDESPWYQQYLTDHSKHTKTDTPLSKL</sequence>
<evidence type="ECO:0000259" key="4">
    <source>
        <dbReference type="Pfam" id="PF08840"/>
    </source>
</evidence>
<feature type="active site" description="Charge relay system" evidence="2">
    <location>
        <position position="283"/>
    </location>
</feature>
<feature type="domain" description="BAAT/Acyl-CoA thioester hydrolase C-terminal" evidence="4">
    <location>
        <begin position="255"/>
        <end position="471"/>
    </location>
</feature>
<proteinExistence type="inferred from homology"/>
<dbReference type="EMBL" id="JAWQEG010000483">
    <property type="protein sequence ID" value="KAK3889480.1"/>
    <property type="molecule type" value="Genomic_DNA"/>
</dbReference>
<dbReference type="GO" id="GO:0006637">
    <property type="term" value="P:acyl-CoA metabolic process"/>
    <property type="evidence" value="ECO:0007669"/>
    <property type="project" value="InterPro"/>
</dbReference>
<dbReference type="SUPFAM" id="SSF53474">
    <property type="entry name" value="alpha/beta-Hydrolases"/>
    <property type="match status" value="1"/>
</dbReference>
<dbReference type="Gene3D" id="2.60.40.2240">
    <property type="entry name" value="Acyl-CoA thioester hydrolase/BAAT N-terminal domain"/>
    <property type="match status" value="1"/>
</dbReference>